<evidence type="ECO:0000256" key="7">
    <source>
        <dbReference type="ARBA" id="ARBA00023163"/>
    </source>
</evidence>
<dbReference type="RefSeq" id="XP_056683166.1">
    <property type="nucleotide sequence ID" value="XM_056827188.1"/>
</dbReference>
<dbReference type="InterPro" id="IPR051979">
    <property type="entry name" value="B-box_zinc_finger"/>
</dbReference>
<gene>
    <name evidence="13" type="primary">LOC110789563</name>
</gene>
<dbReference type="InterPro" id="IPR000315">
    <property type="entry name" value="Znf_B-box"/>
</dbReference>
<keyword evidence="2" id="KW-0479">Metal-binding</keyword>
<evidence type="ECO:0000256" key="8">
    <source>
        <dbReference type="ARBA" id="ARBA00023242"/>
    </source>
</evidence>
<reference evidence="12" key="1">
    <citation type="journal article" date="2021" name="Nat. Commun.">
        <title>Genomic analyses provide insights into spinach domestication and the genetic basis of agronomic traits.</title>
        <authorList>
            <person name="Cai X."/>
            <person name="Sun X."/>
            <person name="Xu C."/>
            <person name="Sun H."/>
            <person name="Wang X."/>
            <person name="Ge C."/>
            <person name="Zhang Z."/>
            <person name="Wang Q."/>
            <person name="Fei Z."/>
            <person name="Jiao C."/>
            <person name="Wang Q."/>
        </authorList>
    </citation>
    <scope>NUCLEOTIDE SEQUENCE [LARGE SCALE GENOMIC DNA]</scope>
    <source>
        <strain evidence="12">cv. Varoflay</strain>
    </source>
</reference>
<dbReference type="Proteomes" id="UP000813463">
    <property type="component" value="Chromosome 4"/>
</dbReference>
<feature type="domain" description="B box-type" evidence="11">
    <location>
        <begin position="1"/>
        <end position="47"/>
    </location>
</feature>
<name>A0ABM3QII1_SPIOL</name>
<dbReference type="Gene3D" id="3.30.160.60">
    <property type="entry name" value="Classic Zinc Finger"/>
    <property type="match status" value="1"/>
</dbReference>
<dbReference type="SMART" id="SM00336">
    <property type="entry name" value="BBOX"/>
    <property type="match status" value="2"/>
</dbReference>
<keyword evidence="6" id="KW-0805">Transcription regulation</keyword>
<keyword evidence="12" id="KW-1185">Reference proteome</keyword>
<evidence type="ECO:0000313" key="12">
    <source>
        <dbReference type="Proteomes" id="UP000813463"/>
    </source>
</evidence>
<evidence type="ECO:0000256" key="9">
    <source>
        <dbReference type="PROSITE-ProRule" id="PRU00024"/>
    </source>
</evidence>
<evidence type="ECO:0000256" key="3">
    <source>
        <dbReference type="ARBA" id="ARBA00022737"/>
    </source>
</evidence>
<evidence type="ECO:0000256" key="6">
    <source>
        <dbReference type="ARBA" id="ARBA00023015"/>
    </source>
</evidence>
<accession>A0ABM3QII1</accession>
<protein>
    <submittedName>
        <fullName evidence="13">B-box zinc finger protein 20 isoform X2</fullName>
    </submittedName>
</protein>
<feature type="domain" description="B box-type" evidence="11">
    <location>
        <begin position="53"/>
        <end position="100"/>
    </location>
</feature>
<evidence type="ECO:0000256" key="4">
    <source>
        <dbReference type="ARBA" id="ARBA00022771"/>
    </source>
</evidence>
<dbReference type="PROSITE" id="PS50119">
    <property type="entry name" value="ZF_BBOX"/>
    <property type="match status" value="2"/>
</dbReference>
<keyword evidence="5" id="KW-0862">Zinc</keyword>
<evidence type="ECO:0000256" key="2">
    <source>
        <dbReference type="ARBA" id="ARBA00022723"/>
    </source>
</evidence>
<keyword evidence="4 9" id="KW-0863">Zinc-finger</keyword>
<evidence type="ECO:0000256" key="10">
    <source>
        <dbReference type="SAM" id="MobiDB-lite"/>
    </source>
</evidence>
<reference evidence="13" key="2">
    <citation type="submission" date="2025-08" db="UniProtKB">
        <authorList>
            <consortium name="RefSeq"/>
        </authorList>
    </citation>
    <scope>IDENTIFICATION</scope>
    <source>
        <tissue evidence="13">Leaf</tissue>
    </source>
</reference>
<dbReference type="CDD" id="cd19821">
    <property type="entry name" value="Bbox1_BBX-like"/>
    <property type="match status" value="2"/>
</dbReference>
<dbReference type="PANTHER" id="PTHR31832">
    <property type="entry name" value="B-BOX ZINC FINGER PROTEIN 22"/>
    <property type="match status" value="1"/>
</dbReference>
<evidence type="ECO:0000256" key="5">
    <source>
        <dbReference type="ARBA" id="ARBA00022833"/>
    </source>
</evidence>
<proteinExistence type="predicted"/>
<comment type="subcellular location">
    <subcellularLocation>
        <location evidence="1">Nucleus</location>
    </subcellularLocation>
</comment>
<feature type="region of interest" description="Disordered" evidence="10">
    <location>
        <begin position="114"/>
        <end position="134"/>
    </location>
</feature>
<keyword evidence="3" id="KW-0677">Repeat</keyword>
<organism evidence="12 13">
    <name type="scientific">Spinacia oleracea</name>
    <name type="common">Spinach</name>
    <dbReference type="NCBI Taxonomy" id="3562"/>
    <lineage>
        <taxon>Eukaryota</taxon>
        <taxon>Viridiplantae</taxon>
        <taxon>Streptophyta</taxon>
        <taxon>Embryophyta</taxon>
        <taxon>Tracheophyta</taxon>
        <taxon>Spermatophyta</taxon>
        <taxon>Magnoliopsida</taxon>
        <taxon>eudicotyledons</taxon>
        <taxon>Gunneridae</taxon>
        <taxon>Pentapetalae</taxon>
        <taxon>Caryophyllales</taxon>
        <taxon>Chenopodiaceae</taxon>
        <taxon>Chenopodioideae</taxon>
        <taxon>Anserineae</taxon>
        <taxon>Spinacia</taxon>
    </lineage>
</organism>
<keyword evidence="7" id="KW-0804">Transcription</keyword>
<sequence>MKIQCDVCEKQEASVFCAADEAALCEGCDYRVHQANKLATKHLRFSLLHPCFKEAPLCDICQERRAFLFCKEDRAILCRECDIPIHKANEHTQCHNRYLLTGVKISASSATYPITSPKSSTSSGPNSESHTKSSVTISSSYDHDMFNQQHSYNTSTTTPSTTTIYDQINEEGISEYLMETLPGWKVEDFLDSSSASHHFCKISDKTNTNQLNTNQQVDESMGGFGSENQSVMWDLHHKGPLVPSHLPVNFLVR</sequence>
<dbReference type="InterPro" id="IPR049808">
    <property type="entry name" value="CONSTANS-like_Bbox1"/>
</dbReference>
<evidence type="ECO:0000259" key="11">
    <source>
        <dbReference type="PROSITE" id="PS50119"/>
    </source>
</evidence>
<evidence type="ECO:0000256" key="1">
    <source>
        <dbReference type="ARBA" id="ARBA00004123"/>
    </source>
</evidence>
<dbReference type="PANTHER" id="PTHR31832:SF52">
    <property type="entry name" value="B-BOX ZINC FINGER PROTEIN 21"/>
    <property type="match status" value="1"/>
</dbReference>
<dbReference type="GeneID" id="110789563"/>
<keyword evidence="8" id="KW-0539">Nucleus</keyword>
<evidence type="ECO:0000313" key="13">
    <source>
        <dbReference type="RefSeq" id="XP_056683166.1"/>
    </source>
</evidence>
<dbReference type="Pfam" id="PF00643">
    <property type="entry name" value="zf-B_box"/>
    <property type="match status" value="2"/>
</dbReference>